<protein>
    <submittedName>
        <fullName evidence="2">Uncharacterized protein</fullName>
    </submittedName>
</protein>
<reference evidence="2 3" key="1">
    <citation type="submission" date="2021-11" db="EMBL/GenBank/DDBJ databases">
        <authorList>
            <person name="Islam A."/>
            <person name="Islam S."/>
            <person name="Flora M.S."/>
            <person name="Rahman M."/>
            <person name="Ziaur R.M."/>
            <person name="Epstein J.H."/>
            <person name="Hassan M."/>
            <person name="Klassen M."/>
            <person name="Woodard K."/>
            <person name="Webb A."/>
            <person name="Webby R.J."/>
            <person name="El Zowalaty M.E."/>
        </authorList>
    </citation>
    <scope>NUCLEOTIDE SEQUENCE [LARGE SCALE GENOMIC DNA]</scope>
    <source>
        <strain evidence="2">Pbs1</strain>
    </source>
</reference>
<feature type="compositionally biased region" description="Basic and acidic residues" evidence="1">
    <location>
        <begin position="31"/>
        <end position="44"/>
    </location>
</feature>
<proteinExistence type="predicted"/>
<feature type="compositionally biased region" description="Basic and acidic residues" evidence="1">
    <location>
        <begin position="1"/>
        <end position="13"/>
    </location>
</feature>
<keyword evidence="3" id="KW-1185">Reference proteome</keyword>
<dbReference type="EMBL" id="CAKLCB010000010">
    <property type="protein sequence ID" value="CAH0513305.1"/>
    <property type="molecule type" value="Genomic_DNA"/>
</dbReference>
<gene>
    <name evidence="2" type="ORF">PBS001_LOCUS120</name>
</gene>
<feature type="region of interest" description="Disordered" evidence="1">
    <location>
        <begin position="1"/>
        <end position="130"/>
    </location>
</feature>
<comment type="caution">
    <text evidence="2">The sequence shown here is derived from an EMBL/GenBank/DDBJ whole genome shotgun (WGS) entry which is preliminary data.</text>
</comment>
<sequence>MHQSREEERHDGRPLAMSADSHNRTPVPTGDELRMLRAETEEARNGLLDARGMDESAQDCAAAETETAERTRPEQQMLVERLRQLETATFGGHQQNESARAQAGLGPRRRQLRRLRMSDFGPAPESGESS</sequence>
<evidence type="ECO:0000256" key="1">
    <source>
        <dbReference type="SAM" id="MobiDB-lite"/>
    </source>
</evidence>
<evidence type="ECO:0000313" key="2">
    <source>
        <dbReference type="EMBL" id="CAH0513305.1"/>
    </source>
</evidence>
<dbReference type="Proteomes" id="UP001158986">
    <property type="component" value="Unassembled WGS sequence"/>
</dbReference>
<evidence type="ECO:0000313" key="3">
    <source>
        <dbReference type="Proteomes" id="UP001158986"/>
    </source>
</evidence>
<organism evidence="2 3">
    <name type="scientific">Peronospora belbahrii</name>
    <dbReference type="NCBI Taxonomy" id="622444"/>
    <lineage>
        <taxon>Eukaryota</taxon>
        <taxon>Sar</taxon>
        <taxon>Stramenopiles</taxon>
        <taxon>Oomycota</taxon>
        <taxon>Peronosporomycetes</taxon>
        <taxon>Peronosporales</taxon>
        <taxon>Peronosporaceae</taxon>
        <taxon>Peronospora</taxon>
    </lineage>
</organism>
<accession>A0ABN8CJM1</accession>
<name>A0ABN8CJM1_9STRA</name>